<reference evidence="2 3" key="1">
    <citation type="submission" date="2019-03" db="EMBL/GenBank/DDBJ databases">
        <title>Ramlibacter sp. 18x22-1, whole genome shotgun sequence.</title>
        <authorList>
            <person name="Zhang X."/>
            <person name="Feng G."/>
            <person name="Zhu H."/>
        </authorList>
    </citation>
    <scope>NUCLEOTIDE SEQUENCE [LARGE SCALE GENOMIC DNA]</scope>
    <source>
        <strain evidence="2 3">18x22-1</strain>
    </source>
</reference>
<keyword evidence="3" id="KW-1185">Reference proteome</keyword>
<protein>
    <submittedName>
        <fullName evidence="2">Type IV conjugative transfer system protein TraV</fullName>
    </submittedName>
</protein>
<organism evidence="2 3">
    <name type="scientific">Ramlibacter humi</name>
    <dbReference type="NCBI Taxonomy" id="2530451"/>
    <lineage>
        <taxon>Bacteria</taxon>
        <taxon>Pseudomonadati</taxon>
        <taxon>Pseudomonadota</taxon>
        <taxon>Betaproteobacteria</taxon>
        <taxon>Burkholderiales</taxon>
        <taxon>Comamonadaceae</taxon>
        <taxon>Ramlibacter</taxon>
    </lineage>
</organism>
<sequence length="204" mass="20889">MRSVFALAAAVALGGCAVTGIDSRPDFACQAPEGVQCMTTAGVYYNSLANNLPALRTPGRGEGSQGGGAPNGQTRLVIEDKVPAAVAGSAPTARSTAAVGKRAGDVAPGGGVRAVPRMMRIWVAPWEDSDGDLHDQAYLYITLDSGRWLLERARDRSQPTATAGTSLLQGDAVSGQSSVDSQSGKSTFARELDKLAPADSAGAQ</sequence>
<comment type="caution">
    <text evidence="2">The sequence shown here is derived from an EMBL/GenBank/DDBJ whole genome shotgun (WGS) entry which is preliminary data.</text>
</comment>
<evidence type="ECO:0000313" key="3">
    <source>
        <dbReference type="Proteomes" id="UP000297839"/>
    </source>
</evidence>
<feature type="compositionally biased region" description="Low complexity" evidence="1">
    <location>
        <begin position="173"/>
        <end position="186"/>
    </location>
</feature>
<feature type="compositionally biased region" description="Polar residues" evidence="1">
    <location>
        <begin position="158"/>
        <end position="168"/>
    </location>
</feature>
<dbReference type="NCBIfam" id="TIGR02747">
    <property type="entry name" value="TraV"/>
    <property type="match status" value="1"/>
</dbReference>
<evidence type="ECO:0000256" key="1">
    <source>
        <dbReference type="SAM" id="MobiDB-lite"/>
    </source>
</evidence>
<dbReference type="Pfam" id="PF09676">
    <property type="entry name" value="TraV"/>
    <property type="match status" value="1"/>
</dbReference>
<dbReference type="OrthoDB" id="5298305at2"/>
<feature type="region of interest" description="Disordered" evidence="1">
    <location>
        <begin position="157"/>
        <end position="204"/>
    </location>
</feature>
<dbReference type="RefSeq" id="WP_135250271.1">
    <property type="nucleotide sequence ID" value="NZ_SMLK01000004.1"/>
</dbReference>
<dbReference type="PROSITE" id="PS51257">
    <property type="entry name" value="PROKAR_LIPOPROTEIN"/>
    <property type="match status" value="1"/>
</dbReference>
<dbReference type="InterPro" id="IPR014118">
    <property type="entry name" value="T4SS_TraV"/>
</dbReference>
<dbReference type="AlphaFoldDB" id="A0A4Z0BNS9"/>
<dbReference type="EMBL" id="SMLK01000004">
    <property type="protein sequence ID" value="TFZ00084.1"/>
    <property type="molecule type" value="Genomic_DNA"/>
</dbReference>
<gene>
    <name evidence="2" type="primary">traV</name>
    <name evidence="2" type="ORF">EZ216_13315</name>
</gene>
<accession>A0A4Z0BNS9</accession>
<evidence type="ECO:0000313" key="2">
    <source>
        <dbReference type="EMBL" id="TFZ00084.1"/>
    </source>
</evidence>
<proteinExistence type="predicted"/>
<dbReference type="Proteomes" id="UP000297839">
    <property type="component" value="Unassembled WGS sequence"/>
</dbReference>
<name>A0A4Z0BNS9_9BURK</name>